<feature type="non-terminal residue" evidence="1">
    <location>
        <position position="1"/>
    </location>
</feature>
<proteinExistence type="predicted"/>
<reference evidence="1" key="1">
    <citation type="journal article" date="2015" name="Nature">
        <title>Complex archaea that bridge the gap between prokaryotes and eukaryotes.</title>
        <authorList>
            <person name="Spang A."/>
            <person name="Saw J.H."/>
            <person name="Jorgensen S.L."/>
            <person name="Zaremba-Niedzwiedzka K."/>
            <person name="Martijn J."/>
            <person name="Lind A.E."/>
            <person name="van Eijk R."/>
            <person name="Schleper C."/>
            <person name="Guy L."/>
            <person name="Ettema T.J."/>
        </authorList>
    </citation>
    <scope>NUCLEOTIDE SEQUENCE</scope>
</reference>
<evidence type="ECO:0000313" key="1">
    <source>
        <dbReference type="EMBL" id="KKL61754.1"/>
    </source>
</evidence>
<comment type="caution">
    <text evidence="1">The sequence shown here is derived from an EMBL/GenBank/DDBJ whole genome shotgun (WGS) entry which is preliminary data.</text>
</comment>
<gene>
    <name evidence="1" type="ORF">LCGC14_2192150</name>
</gene>
<evidence type="ECO:0008006" key="2">
    <source>
        <dbReference type="Google" id="ProtNLM"/>
    </source>
</evidence>
<name>A0A0F9DJF5_9ZZZZ</name>
<dbReference type="EMBL" id="LAZR01028719">
    <property type="protein sequence ID" value="KKL61754.1"/>
    <property type="molecule type" value="Genomic_DNA"/>
</dbReference>
<accession>A0A0F9DJF5</accession>
<organism evidence="1">
    <name type="scientific">marine sediment metagenome</name>
    <dbReference type="NCBI Taxonomy" id="412755"/>
    <lineage>
        <taxon>unclassified sequences</taxon>
        <taxon>metagenomes</taxon>
        <taxon>ecological metagenomes</taxon>
    </lineage>
</organism>
<sequence length="393" mass="44092">FDESTITMVGVGAKHTGFHYDLVGYDDPVGLVAAQSSPEMESAIEWFKMAPGLLHDPEASEEIIFGTRWKYGDQDLYGWAMKNMPYKLTSTGKHSGFVWHVHSAEEQNDGRETLFPDRFSLETLNQIREREGDYNYSCNYLNNPIPDLSGSLSVSKLKRYTIDDKGTKLTPTDSSPPVSLRELHRVCIYDPSGGGAFAKSKDALAAVGMASDGRIFILALWEENAGFSRAIHRWQIMNDSFRFHTNKYEAVGAYKSIGDIIQAMRLQTSCVVCSTPEKPLTHRPLVAEDWRPEGGNRGSSKEDRIRVFIQTALEEGRIYLQVGGRMVPDLINQIASLGVNAKVDLLDATATGIHHLHRPDSFEDIEIEKYDTVVRQQQQTSRIDTEFNFGGYV</sequence>
<protein>
    <recommendedName>
        <fullName evidence="2">Terminase large subunit gp17-like C-terminal domain-containing protein</fullName>
    </recommendedName>
</protein>
<dbReference type="AlphaFoldDB" id="A0A0F9DJF5"/>